<protein>
    <submittedName>
        <fullName evidence="1">Uncharacterized protein</fullName>
    </submittedName>
</protein>
<dbReference type="Proteomes" id="UP000204235">
    <property type="component" value="Segment"/>
</dbReference>
<reference evidence="1 2" key="1">
    <citation type="journal article" date="2014" name="FEMS Microbiol. Lett.">
        <title>The genome of the Erwinia amylovora phage PhiEaH1 reveals greater diversity and broadens the applicability of phages for the treatment of fire blight.</title>
        <authorList>
            <person name="Meczker K."/>
            <person name="Domotor D."/>
            <person name="Vass J."/>
            <person name="Rakhely G."/>
            <person name="Schneider G."/>
            <person name="Kovacs T."/>
        </authorList>
    </citation>
    <scope>NUCLEOTIDE SEQUENCE [LARGE SCALE GENOMIC DNA]</scope>
</reference>
<dbReference type="RefSeq" id="YP_009010190.1">
    <property type="nucleotide sequence ID" value="NC_023610.1"/>
</dbReference>
<keyword evidence="2" id="KW-1185">Reference proteome</keyword>
<name>W8D074_9CAUD</name>
<accession>W8D074</accession>
<dbReference type="KEGG" id="vg:18501032"/>
<dbReference type="GeneID" id="18501032"/>
<dbReference type="EMBL" id="KF623294">
    <property type="protein sequence ID" value="AGX01859.1"/>
    <property type="molecule type" value="Genomic_DNA"/>
</dbReference>
<evidence type="ECO:0000313" key="1">
    <source>
        <dbReference type="EMBL" id="AGX01859.1"/>
    </source>
</evidence>
<sequence length="267" mass="29752">MSLPSVLTTNLKDANRAQRVYMQTVAAHAFFRNFIAEIYGYTIVSVGLGVAKGVIPEMLLDDGIVTTTHPGDSKVYSLLQLNRRLRSQAESVLGPNLMAFPVSRTDPLFQHQREHMAEAWGTPIEFCNTYANLVARGIDNRYMSSRETRDAVIASSAYSAYQYMFAMLPAFVDQYTTAEEFVDSFISHANDPDKDTASWSWPVTFNNALLQTLFKGAEFGDPMELYRIYSNLVNTQSQNGERGVDVDTIKDALMFTALGRVTIGPAV</sequence>
<evidence type="ECO:0000313" key="2">
    <source>
        <dbReference type="Proteomes" id="UP000204235"/>
    </source>
</evidence>
<organism evidence="1 2">
    <name type="scientific">Erwinia phage PhiEaH1</name>
    <dbReference type="NCBI Taxonomy" id="1401669"/>
    <lineage>
        <taxon>Viruses</taxon>
        <taxon>Duplodnaviria</taxon>
        <taxon>Heunggongvirae</taxon>
        <taxon>Uroviricota</taxon>
        <taxon>Caudoviricetes</taxon>
        <taxon>Chimalliviridae</taxon>
        <taxon>Iapetusvirus</taxon>
        <taxon>Iapetusvirus EaH1</taxon>
    </lineage>
</organism>
<proteinExistence type="predicted"/>